<keyword evidence="1" id="KW-1133">Transmembrane helix</keyword>
<dbReference type="PANTHER" id="PTHR30572:SF18">
    <property type="entry name" value="ABC-TYPE MACROLIDE FAMILY EXPORT SYSTEM PERMEASE COMPONENT 2"/>
    <property type="match status" value="1"/>
</dbReference>
<dbReference type="Pfam" id="PF12704">
    <property type="entry name" value="MacB_PCD"/>
    <property type="match status" value="1"/>
</dbReference>
<dbReference type="EMBL" id="FOLQ01000027">
    <property type="protein sequence ID" value="SFF06810.1"/>
    <property type="molecule type" value="Genomic_DNA"/>
</dbReference>
<feature type="domain" description="MacB-like periplasmic core" evidence="2">
    <location>
        <begin position="20"/>
        <end position="182"/>
    </location>
</feature>
<evidence type="ECO:0000259" key="2">
    <source>
        <dbReference type="Pfam" id="PF12704"/>
    </source>
</evidence>
<reference evidence="3 4" key="1">
    <citation type="submission" date="2016-10" db="EMBL/GenBank/DDBJ databases">
        <authorList>
            <person name="de Groot N.N."/>
        </authorList>
    </citation>
    <scope>NUCLEOTIDE SEQUENCE [LARGE SCALE GENOMIC DNA]</scope>
    <source>
        <strain evidence="3 4">DSM 26130</strain>
    </source>
</reference>
<evidence type="ECO:0000313" key="4">
    <source>
        <dbReference type="Proteomes" id="UP000198598"/>
    </source>
</evidence>
<dbReference type="AlphaFoldDB" id="A0A1I2FQE8"/>
<keyword evidence="4" id="KW-1185">Reference proteome</keyword>
<dbReference type="GO" id="GO:0022857">
    <property type="term" value="F:transmembrane transporter activity"/>
    <property type="evidence" value="ECO:0007669"/>
    <property type="project" value="TreeGrafter"/>
</dbReference>
<dbReference type="Proteomes" id="UP000198598">
    <property type="component" value="Unassembled WGS sequence"/>
</dbReference>
<name>A0A1I2FQE8_9BACT</name>
<dbReference type="PROSITE" id="PS51257">
    <property type="entry name" value="PROKAR_LIPOPROTEIN"/>
    <property type="match status" value="1"/>
</dbReference>
<organism evidence="3 4">
    <name type="scientific">Spirosoma endophyticum</name>
    <dbReference type="NCBI Taxonomy" id="662367"/>
    <lineage>
        <taxon>Bacteria</taxon>
        <taxon>Pseudomonadati</taxon>
        <taxon>Bacteroidota</taxon>
        <taxon>Cytophagia</taxon>
        <taxon>Cytophagales</taxon>
        <taxon>Cytophagaceae</taxon>
        <taxon>Spirosoma</taxon>
    </lineage>
</organism>
<proteinExistence type="predicted"/>
<evidence type="ECO:0000256" key="1">
    <source>
        <dbReference type="SAM" id="Phobius"/>
    </source>
</evidence>
<feature type="transmembrane region" description="Helical" evidence="1">
    <location>
        <begin position="21"/>
        <end position="43"/>
    </location>
</feature>
<gene>
    <name evidence="3" type="ORF">SAMN05216167_1273</name>
</gene>
<protein>
    <submittedName>
        <fullName evidence="3">MacB-like core domain-containing protein</fullName>
    </submittedName>
</protein>
<dbReference type="STRING" id="662367.SAMN05216167_1273"/>
<sequence>MLRNYLKIAWRNLVRNRAFSAINIVGLAIGVAACVLILQYVAFELSYDNFHAKGDRIYRVRQDRYNEGKLSTQWAAGAQAAGYSFKGAFPEVEDYVNVLRRGSAVVDYQEKRLKVEKVYIASQSFFTVFSYPLLAGNSATALAEPNTVVLSQTVARRLFGRENPLGKTIQQNRQEAVKVTAFSRTFRPIRTCSPIILFHTPRLLVRQVPTIIRTRPGSGTERCLTSCFAPALIPGRSKPNFRPWSINWRAPNIRNTGRLRCICSSPCGISICTPIS</sequence>
<dbReference type="GO" id="GO:0005886">
    <property type="term" value="C:plasma membrane"/>
    <property type="evidence" value="ECO:0007669"/>
    <property type="project" value="TreeGrafter"/>
</dbReference>
<dbReference type="PANTHER" id="PTHR30572">
    <property type="entry name" value="MEMBRANE COMPONENT OF TRANSPORTER-RELATED"/>
    <property type="match status" value="1"/>
</dbReference>
<accession>A0A1I2FQE8</accession>
<evidence type="ECO:0000313" key="3">
    <source>
        <dbReference type="EMBL" id="SFF06810.1"/>
    </source>
</evidence>
<dbReference type="InterPro" id="IPR025857">
    <property type="entry name" value="MacB_PCD"/>
</dbReference>
<keyword evidence="1" id="KW-0472">Membrane</keyword>
<dbReference type="InterPro" id="IPR050250">
    <property type="entry name" value="Macrolide_Exporter_MacB"/>
</dbReference>
<dbReference type="RefSeq" id="WP_245776876.1">
    <property type="nucleotide sequence ID" value="NZ_FOLQ01000027.1"/>
</dbReference>
<keyword evidence="1" id="KW-0812">Transmembrane</keyword>